<evidence type="ECO:0000256" key="5">
    <source>
        <dbReference type="ARBA" id="ARBA00023108"/>
    </source>
</evidence>
<evidence type="ECO:0000259" key="11">
    <source>
        <dbReference type="PROSITE" id="PS50110"/>
    </source>
</evidence>
<feature type="compositionally biased region" description="Basic and acidic residues" evidence="10">
    <location>
        <begin position="336"/>
        <end position="350"/>
    </location>
</feature>
<feature type="region of interest" description="Disordered" evidence="10">
    <location>
        <begin position="717"/>
        <end position="760"/>
    </location>
</feature>
<evidence type="ECO:0000313" key="14">
    <source>
        <dbReference type="Proteomes" id="UP001222027"/>
    </source>
</evidence>
<dbReference type="CDD" id="cd17582">
    <property type="entry name" value="psREC_PRR"/>
    <property type="match status" value="1"/>
</dbReference>
<evidence type="ECO:0000256" key="3">
    <source>
        <dbReference type="ARBA" id="ARBA00023012"/>
    </source>
</evidence>
<keyword evidence="5" id="KW-0090">Biological rhythms</keyword>
<dbReference type="GO" id="GO:0000160">
    <property type="term" value="P:phosphorelay signal transduction system"/>
    <property type="evidence" value="ECO:0007669"/>
    <property type="project" value="UniProtKB-KW"/>
</dbReference>
<dbReference type="InterPro" id="IPR011006">
    <property type="entry name" value="CheY-like_superfamily"/>
</dbReference>
<comment type="caution">
    <text evidence="8">Lacks conserved residue(s) required for the propagation of feature annotation.</text>
</comment>
<evidence type="ECO:0000256" key="6">
    <source>
        <dbReference type="ARBA" id="ARBA00023163"/>
    </source>
</evidence>
<dbReference type="GO" id="GO:0048511">
    <property type="term" value="P:rhythmic process"/>
    <property type="evidence" value="ECO:0007669"/>
    <property type="project" value="UniProtKB-KW"/>
</dbReference>
<proteinExistence type="inferred from homology"/>
<dbReference type="AlphaFoldDB" id="A0AAV8P0R0"/>
<evidence type="ECO:0000256" key="2">
    <source>
        <dbReference type="ARBA" id="ARBA00010330"/>
    </source>
</evidence>
<dbReference type="SUPFAM" id="SSF52172">
    <property type="entry name" value="CheY-like"/>
    <property type="match status" value="1"/>
</dbReference>
<keyword evidence="7 9" id="KW-0539">Nucleus</keyword>
<evidence type="ECO:0008006" key="15">
    <source>
        <dbReference type="Google" id="ProtNLM"/>
    </source>
</evidence>
<reference evidence="13 14" key="1">
    <citation type="submission" date="2022-12" db="EMBL/GenBank/DDBJ databases">
        <title>Chromosome-scale assembly of the Ensete ventricosum genome.</title>
        <authorList>
            <person name="Dussert Y."/>
            <person name="Stocks J."/>
            <person name="Wendawek A."/>
            <person name="Woldeyes F."/>
            <person name="Nichols R.A."/>
            <person name="Borrell J.S."/>
        </authorList>
    </citation>
    <scope>NUCLEOTIDE SEQUENCE [LARGE SCALE GENOMIC DNA]</scope>
    <source>
        <strain evidence="14">cv. Maze</strain>
        <tissue evidence="13">Seeds</tissue>
    </source>
</reference>
<accession>A0AAV8P0R0</accession>
<dbReference type="InterPro" id="IPR045279">
    <property type="entry name" value="ARR-like"/>
</dbReference>
<dbReference type="Pfam" id="PF00072">
    <property type="entry name" value="Response_reg"/>
    <property type="match status" value="1"/>
</dbReference>
<feature type="domain" description="CCT" evidence="12">
    <location>
        <begin position="710"/>
        <end position="752"/>
    </location>
</feature>
<feature type="compositionally biased region" description="Polar residues" evidence="10">
    <location>
        <begin position="323"/>
        <end position="332"/>
    </location>
</feature>
<evidence type="ECO:0000256" key="8">
    <source>
        <dbReference type="PROSITE-ProRule" id="PRU00169"/>
    </source>
</evidence>
<name>A0AAV8P0R0_ENSVE</name>
<feature type="compositionally biased region" description="Basic residues" evidence="10">
    <location>
        <begin position="717"/>
        <end position="736"/>
    </location>
</feature>
<evidence type="ECO:0000256" key="10">
    <source>
        <dbReference type="SAM" id="MobiDB-lite"/>
    </source>
</evidence>
<evidence type="ECO:0000256" key="9">
    <source>
        <dbReference type="PROSITE-ProRule" id="PRU00357"/>
    </source>
</evidence>
<dbReference type="EMBL" id="JAQQAF010000009">
    <property type="protein sequence ID" value="KAJ8458755.1"/>
    <property type="molecule type" value="Genomic_DNA"/>
</dbReference>
<keyword evidence="4" id="KW-0805">Transcription regulation</keyword>
<feature type="region of interest" description="Disordered" evidence="10">
    <location>
        <begin position="231"/>
        <end position="350"/>
    </location>
</feature>
<organism evidence="13 14">
    <name type="scientific">Ensete ventricosum</name>
    <name type="common">Abyssinian banana</name>
    <name type="synonym">Musa ensete</name>
    <dbReference type="NCBI Taxonomy" id="4639"/>
    <lineage>
        <taxon>Eukaryota</taxon>
        <taxon>Viridiplantae</taxon>
        <taxon>Streptophyta</taxon>
        <taxon>Embryophyta</taxon>
        <taxon>Tracheophyta</taxon>
        <taxon>Spermatophyta</taxon>
        <taxon>Magnoliopsida</taxon>
        <taxon>Liliopsida</taxon>
        <taxon>Zingiberales</taxon>
        <taxon>Musaceae</taxon>
        <taxon>Ensete</taxon>
    </lineage>
</organism>
<evidence type="ECO:0000256" key="7">
    <source>
        <dbReference type="ARBA" id="ARBA00023242"/>
    </source>
</evidence>
<feature type="domain" description="Response regulatory" evidence="11">
    <location>
        <begin position="108"/>
        <end position="226"/>
    </location>
</feature>
<dbReference type="Proteomes" id="UP001222027">
    <property type="component" value="Unassembled WGS sequence"/>
</dbReference>
<dbReference type="GO" id="GO:0009736">
    <property type="term" value="P:cytokinin-activated signaling pathway"/>
    <property type="evidence" value="ECO:0007669"/>
    <property type="project" value="InterPro"/>
</dbReference>
<comment type="subcellular location">
    <subcellularLocation>
        <location evidence="1 9">Nucleus</location>
    </subcellularLocation>
</comment>
<dbReference type="InterPro" id="IPR001789">
    <property type="entry name" value="Sig_transdc_resp-reg_receiver"/>
</dbReference>
<feature type="region of interest" description="Disordered" evidence="10">
    <location>
        <begin position="504"/>
        <end position="548"/>
    </location>
</feature>
<evidence type="ECO:0000259" key="12">
    <source>
        <dbReference type="PROSITE" id="PS51017"/>
    </source>
</evidence>
<comment type="similarity">
    <text evidence="2">Belongs to the ARR-like family.</text>
</comment>
<keyword evidence="6" id="KW-0804">Transcription</keyword>
<gene>
    <name evidence="13" type="ORF">OPV22_031681</name>
</gene>
<dbReference type="SMART" id="SM00448">
    <property type="entry name" value="REC"/>
    <property type="match status" value="1"/>
</dbReference>
<dbReference type="Pfam" id="PF06203">
    <property type="entry name" value="CCT"/>
    <property type="match status" value="1"/>
</dbReference>
<evidence type="ECO:0000256" key="4">
    <source>
        <dbReference type="ARBA" id="ARBA00023015"/>
    </source>
</evidence>
<dbReference type="InterPro" id="IPR010402">
    <property type="entry name" value="CCT_domain"/>
</dbReference>
<dbReference type="PANTHER" id="PTHR43874:SF125">
    <property type="entry name" value="TWO-COMPONENT RESPONSE REGULATOR-LIKE APRR7"/>
    <property type="match status" value="1"/>
</dbReference>
<feature type="region of interest" description="Disordered" evidence="10">
    <location>
        <begin position="14"/>
        <end position="53"/>
    </location>
</feature>
<feature type="compositionally biased region" description="Polar residues" evidence="10">
    <location>
        <begin position="504"/>
        <end position="532"/>
    </location>
</feature>
<keyword evidence="14" id="KW-1185">Reference proteome</keyword>
<dbReference type="Gene3D" id="3.40.50.2300">
    <property type="match status" value="1"/>
</dbReference>
<comment type="caution">
    <text evidence="13">The sequence shown here is derived from an EMBL/GenBank/DDBJ whole genome shotgun (WGS) entry which is preliminary data.</text>
</comment>
<dbReference type="GO" id="GO:0005634">
    <property type="term" value="C:nucleus"/>
    <property type="evidence" value="ECO:0007669"/>
    <property type="project" value="UniProtKB-SubCell"/>
</dbReference>
<sequence>MRNVFLWDNRVMGSAHQAGPKGATNKRLTDGNRQDKNEHKEAPCGGEGHALSEEDESKINVALEDLNGNQIEDATPLAKQTAGFQKQEQQPPGPIVRWERFLPVRTLKVLLVENDDSTRQVVSALLRNCSYEVTAVANGLQAWKILEHLTNHVDLVLAEVVMPGLNGIGLLSKIMNHKTRKNIPVIMMSSHDAMGTVFKCLSKGAVDFLVKPIRKNELKNLWQHVWRRCHSSSGSGSESGIHTQKSAKSKSSDDSDNSSSSNDDNNESPDLNARDGSDHGSGTQSSWTKRAAETASPQPMSPSDELADPPDSTCALVIHPTPETFSKDQVPTSAIRENHGKEKPSDDCMGKNMKIQECRKPEMQYETHSTEQDFTKLAGKKMEKLPEKDSKNEGHLGTFHNDLFNEPKAPSGFSKAIEVEDKINHTSNLPSIELSLKRLRSIGDSGTANQDGRNVLRRLELSAFSRYQASAPSNQAPTGCGGSCSPLDTSSEAIKMESMYNILSSSDAGHPKQGSNGSNDNDMGSTTRNALTQPGAHKTKTASTSTVKCNQSTALHPVHFQASESQEPVQDNVETVTAASATNQPRKFQHHHGHRYHHHYHQIHNGQQPSPNHNDLLSLKNKAGGTPQCGSSNVFSGPVEGNAANYSINGSNSGSNYCSNRQNGSSNAIQTGGLNIEWANGITQQCGPGSGNGSGSGSACGVDQNRLAQREAALKKFRQKRKERNFRKKVRYQSRKKLAEQRPRVHGQFVRQSIAHRNGN</sequence>
<dbReference type="PROSITE" id="PS50110">
    <property type="entry name" value="RESPONSE_REGULATORY"/>
    <property type="match status" value="1"/>
</dbReference>
<dbReference type="FunFam" id="3.40.50.2300:FF:000214">
    <property type="entry name" value="Two-component response regulator-like PRR37"/>
    <property type="match status" value="1"/>
</dbReference>
<evidence type="ECO:0000256" key="1">
    <source>
        <dbReference type="ARBA" id="ARBA00004123"/>
    </source>
</evidence>
<keyword evidence="3" id="KW-0902">Two-component regulatory system</keyword>
<dbReference type="PROSITE" id="PS51017">
    <property type="entry name" value="CCT"/>
    <property type="match status" value="1"/>
</dbReference>
<feature type="compositionally biased region" description="Basic and acidic residues" evidence="10">
    <location>
        <begin position="27"/>
        <end position="42"/>
    </location>
</feature>
<feature type="compositionally biased region" description="Low complexity" evidence="10">
    <location>
        <begin position="231"/>
        <end position="240"/>
    </location>
</feature>
<evidence type="ECO:0000313" key="13">
    <source>
        <dbReference type="EMBL" id="KAJ8458755.1"/>
    </source>
</evidence>
<dbReference type="PANTHER" id="PTHR43874">
    <property type="entry name" value="TWO-COMPONENT RESPONSE REGULATOR"/>
    <property type="match status" value="1"/>
</dbReference>
<protein>
    <recommendedName>
        <fullName evidence="15">Response regulatory domain-containing protein</fullName>
    </recommendedName>
</protein>